<reference evidence="2" key="1">
    <citation type="journal article" date="2019" name="Int. J. Syst. Evol. Microbiol.">
        <title>The Global Catalogue of Microorganisms (GCM) 10K type strain sequencing project: providing services to taxonomists for standard genome sequencing and annotation.</title>
        <authorList>
            <consortium name="The Broad Institute Genomics Platform"/>
            <consortium name="The Broad Institute Genome Sequencing Center for Infectious Disease"/>
            <person name="Wu L."/>
            <person name="Ma J."/>
        </authorList>
    </citation>
    <scope>NUCLEOTIDE SEQUENCE [LARGE SCALE GENOMIC DNA]</scope>
    <source>
        <strain evidence="2">JCM 9371</strain>
    </source>
</reference>
<sequence length="137" mass="14542">MLAELAMAAAGALGGAVATDSWEQIKNGAVRLFRKGGTPAGMVEGWFADAETIAAADAGEAAMTLFCAQWSERFEDLLRARSDLAPDVSGFTEWAMTETARATQRAGTVQHVKGFDHTQQAVLGTGVQHNTFHSVED</sequence>
<dbReference type="Proteomes" id="UP001597063">
    <property type="component" value="Unassembled WGS sequence"/>
</dbReference>
<keyword evidence="2" id="KW-1185">Reference proteome</keyword>
<dbReference type="EMBL" id="JBHTGP010000017">
    <property type="protein sequence ID" value="MFD0689353.1"/>
    <property type="molecule type" value="Genomic_DNA"/>
</dbReference>
<comment type="caution">
    <text evidence="1">The sequence shown here is derived from an EMBL/GenBank/DDBJ whole genome shotgun (WGS) entry which is preliminary data.</text>
</comment>
<proteinExistence type="predicted"/>
<evidence type="ECO:0000313" key="2">
    <source>
        <dbReference type="Proteomes" id="UP001597063"/>
    </source>
</evidence>
<accession>A0ABW2XV50</accession>
<name>A0ABW2XV50_9ACTN</name>
<evidence type="ECO:0000313" key="1">
    <source>
        <dbReference type="EMBL" id="MFD0689353.1"/>
    </source>
</evidence>
<dbReference type="RefSeq" id="WP_165503010.1">
    <property type="nucleotide sequence ID" value="NZ_CAACUY010000090.1"/>
</dbReference>
<protein>
    <submittedName>
        <fullName evidence="1">Uncharacterized protein</fullName>
    </submittedName>
</protein>
<organism evidence="1 2">
    <name type="scientific">Actinomadura fibrosa</name>
    <dbReference type="NCBI Taxonomy" id="111802"/>
    <lineage>
        <taxon>Bacteria</taxon>
        <taxon>Bacillati</taxon>
        <taxon>Actinomycetota</taxon>
        <taxon>Actinomycetes</taxon>
        <taxon>Streptosporangiales</taxon>
        <taxon>Thermomonosporaceae</taxon>
        <taxon>Actinomadura</taxon>
    </lineage>
</organism>
<gene>
    <name evidence="1" type="ORF">ACFQZM_33045</name>
</gene>